<evidence type="ECO:0000313" key="5">
    <source>
        <dbReference type="EMBL" id="MFD2727661.1"/>
    </source>
</evidence>
<accession>A0ABW5TEB9</accession>
<keyword evidence="1" id="KW-0805">Transcription regulation</keyword>
<dbReference type="SUPFAM" id="SSF53822">
    <property type="entry name" value="Periplasmic binding protein-like I"/>
    <property type="match status" value="1"/>
</dbReference>
<dbReference type="PROSITE" id="PS50949">
    <property type="entry name" value="HTH_GNTR"/>
    <property type="match status" value="1"/>
</dbReference>
<dbReference type="InterPro" id="IPR028082">
    <property type="entry name" value="Peripla_BP_I"/>
</dbReference>
<sequence>MLDYIRIDGNSMVPKYIQIINSIIDNVSSGNIKIGDKIPSINTLSQEFYLSRDTVERAYNILKKKNVVVSVRGRGTYIAQADLVRDKKILFLVNKLSPYKMKVYKAFVDAIGENCQVDIHSFHCDQALFVELMSKYKSAYDYFVILPHFRTENLSYTGFTEEVSSVIKSIPNEKLVLLDNNNHQLPGDFIEVYQDFENDILKALETGHEKISKYDKLNLVCPRKTFYPYPTKILHGFMKYCSFNNFDFEILEEISMEFEVAPKNLYITIEEEDLVKVISRIRKNGFKLGSDVGVISYNDAPLKQVSNITVITTDFEDIGIRAAKMILESRIEKEKVAFRFIDRGSA</sequence>
<keyword evidence="3" id="KW-0804">Transcription</keyword>
<dbReference type="Gene3D" id="1.10.10.10">
    <property type="entry name" value="Winged helix-like DNA-binding domain superfamily/Winged helix DNA-binding domain"/>
    <property type="match status" value="1"/>
</dbReference>
<name>A0ABW5TEB9_9FLAO</name>
<dbReference type="SMART" id="SM00345">
    <property type="entry name" value="HTH_GNTR"/>
    <property type="match status" value="1"/>
</dbReference>
<evidence type="ECO:0000313" key="6">
    <source>
        <dbReference type="Proteomes" id="UP001597476"/>
    </source>
</evidence>
<evidence type="ECO:0000256" key="1">
    <source>
        <dbReference type="ARBA" id="ARBA00023015"/>
    </source>
</evidence>
<evidence type="ECO:0000256" key="2">
    <source>
        <dbReference type="ARBA" id="ARBA00023125"/>
    </source>
</evidence>
<dbReference type="RefSeq" id="WP_380293740.1">
    <property type="nucleotide sequence ID" value="NZ_JBHULY010000039.1"/>
</dbReference>
<evidence type="ECO:0000256" key="3">
    <source>
        <dbReference type="ARBA" id="ARBA00023163"/>
    </source>
</evidence>
<reference evidence="6" key="1">
    <citation type="journal article" date="2019" name="Int. J. Syst. Evol. Microbiol.">
        <title>The Global Catalogue of Microorganisms (GCM) 10K type strain sequencing project: providing services to taxonomists for standard genome sequencing and annotation.</title>
        <authorList>
            <consortium name="The Broad Institute Genomics Platform"/>
            <consortium name="The Broad Institute Genome Sequencing Center for Infectious Disease"/>
            <person name="Wu L."/>
            <person name="Ma J."/>
        </authorList>
    </citation>
    <scope>NUCLEOTIDE SEQUENCE [LARGE SCALE GENOMIC DNA]</scope>
    <source>
        <strain evidence="6">KCTC 42398</strain>
    </source>
</reference>
<keyword evidence="2" id="KW-0238">DNA-binding</keyword>
<dbReference type="InterPro" id="IPR036390">
    <property type="entry name" value="WH_DNA-bd_sf"/>
</dbReference>
<dbReference type="Proteomes" id="UP001597476">
    <property type="component" value="Unassembled WGS sequence"/>
</dbReference>
<dbReference type="Pfam" id="PF00392">
    <property type="entry name" value="GntR"/>
    <property type="match status" value="1"/>
</dbReference>
<dbReference type="SUPFAM" id="SSF46785">
    <property type="entry name" value="Winged helix' DNA-binding domain"/>
    <property type="match status" value="1"/>
</dbReference>
<keyword evidence="6" id="KW-1185">Reference proteome</keyword>
<dbReference type="PANTHER" id="PTHR38445:SF9">
    <property type="entry name" value="HTH-TYPE TRANSCRIPTIONAL REPRESSOR YTRA"/>
    <property type="match status" value="1"/>
</dbReference>
<dbReference type="CDD" id="cd07377">
    <property type="entry name" value="WHTH_GntR"/>
    <property type="match status" value="1"/>
</dbReference>
<dbReference type="Gene3D" id="3.40.50.2300">
    <property type="match status" value="2"/>
</dbReference>
<protein>
    <submittedName>
        <fullName evidence="5">GntR family transcriptional regulator</fullName>
    </submittedName>
</protein>
<proteinExistence type="predicted"/>
<feature type="domain" description="HTH gntR-type" evidence="4">
    <location>
        <begin position="13"/>
        <end position="81"/>
    </location>
</feature>
<dbReference type="PANTHER" id="PTHR38445">
    <property type="entry name" value="HTH-TYPE TRANSCRIPTIONAL REPRESSOR YTRA"/>
    <property type="match status" value="1"/>
</dbReference>
<evidence type="ECO:0000259" key="4">
    <source>
        <dbReference type="PROSITE" id="PS50949"/>
    </source>
</evidence>
<dbReference type="InterPro" id="IPR000524">
    <property type="entry name" value="Tscrpt_reg_HTH_GntR"/>
</dbReference>
<gene>
    <name evidence="5" type="ORF">ACFSR8_15665</name>
</gene>
<comment type="caution">
    <text evidence="5">The sequence shown here is derived from an EMBL/GenBank/DDBJ whole genome shotgun (WGS) entry which is preliminary data.</text>
</comment>
<organism evidence="5 6">
    <name type="scientific">Hyunsoonleella rubra</name>
    <dbReference type="NCBI Taxonomy" id="1737062"/>
    <lineage>
        <taxon>Bacteria</taxon>
        <taxon>Pseudomonadati</taxon>
        <taxon>Bacteroidota</taxon>
        <taxon>Flavobacteriia</taxon>
        <taxon>Flavobacteriales</taxon>
        <taxon>Flavobacteriaceae</taxon>
    </lineage>
</organism>
<dbReference type="InterPro" id="IPR036388">
    <property type="entry name" value="WH-like_DNA-bd_sf"/>
</dbReference>
<dbReference type="EMBL" id="JBHULY010000039">
    <property type="protein sequence ID" value="MFD2727661.1"/>
    <property type="molecule type" value="Genomic_DNA"/>
</dbReference>